<protein>
    <submittedName>
        <fullName evidence="2">Uncharacterized protein</fullName>
    </submittedName>
</protein>
<keyword evidence="1" id="KW-1133">Transmembrane helix</keyword>
<organism evidence="2 3">
    <name type="scientific">Cellulomonas wangleii</name>
    <dbReference type="NCBI Taxonomy" id="2816956"/>
    <lineage>
        <taxon>Bacteria</taxon>
        <taxon>Bacillati</taxon>
        <taxon>Actinomycetota</taxon>
        <taxon>Actinomycetes</taxon>
        <taxon>Micrococcales</taxon>
        <taxon>Cellulomonadaceae</taxon>
        <taxon>Cellulomonas</taxon>
    </lineage>
</organism>
<dbReference type="RefSeq" id="WP_207340028.1">
    <property type="nucleotide sequence ID" value="NZ_CP074405.1"/>
</dbReference>
<keyword evidence="1" id="KW-0472">Membrane</keyword>
<dbReference type="Proteomes" id="UP000677804">
    <property type="component" value="Chromosome"/>
</dbReference>
<evidence type="ECO:0000313" key="2">
    <source>
        <dbReference type="EMBL" id="QVI62361.1"/>
    </source>
</evidence>
<proteinExistence type="predicted"/>
<reference evidence="2 3" key="1">
    <citation type="submission" date="2021-05" db="EMBL/GenBank/DDBJ databases">
        <title>Novel species in genus Cellulomonas.</title>
        <authorList>
            <person name="Zhang G."/>
        </authorList>
    </citation>
    <scope>NUCLEOTIDE SEQUENCE [LARGE SCALE GENOMIC DNA]</scope>
    <source>
        <strain evidence="3">zg-ZUI222</strain>
    </source>
</reference>
<accession>A0ABX8D4H0</accession>
<feature type="transmembrane region" description="Helical" evidence="1">
    <location>
        <begin position="39"/>
        <end position="58"/>
    </location>
</feature>
<keyword evidence="3" id="KW-1185">Reference proteome</keyword>
<gene>
    <name evidence="2" type="ORF">KG103_18500</name>
</gene>
<dbReference type="EMBL" id="CP074405">
    <property type="protein sequence ID" value="QVI62361.1"/>
    <property type="molecule type" value="Genomic_DNA"/>
</dbReference>
<sequence>MAAVAFPLVWATYQTMSGQAPSLVGAAEGSDVTSLLDWLTAIGTVGAVVVALAFGIVAERRTRQDRRERAAELERAREAARRAQALRVAIWGHEDWSPAETEYVTDDSPVSIHIVNASDLPVVHVQVPGNPVWAGWSPQSLLPGEAKHVDLTLAELAGYERAGHPPDARGRLRVVFTDNAGTTWTRSFTGELWEHS</sequence>
<evidence type="ECO:0000256" key="1">
    <source>
        <dbReference type="SAM" id="Phobius"/>
    </source>
</evidence>
<name>A0ABX8D4H0_9CELL</name>
<evidence type="ECO:0000313" key="3">
    <source>
        <dbReference type="Proteomes" id="UP000677804"/>
    </source>
</evidence>
<keyword evidence="1" id="KW-0812">Transmembrane</keyword>